<evidence type="ECO:0000313" key="1">
    <source>
        <dbReference type="EMBL" id="GIM88839.1"/>
    </source>
</evidence>
<dbReference type="Proteomes" id="UP000677082">
    <property type="component" value="Unassembled WGS sequence"/>
</dbReference>
<proteinExistence type="predicted"/>
<comment type="caution">
    <text evidence="1">The sequence shown here is derived from an EMBL/GenBank/DDBJ whole genome shotgun (WGS) entry which is preliminary data.</text>
</comment>
<evidence type="ECO:0000313" key="2">
    <source>
        <dbReference type="Proteomes" id="UP000677082"/>
    </source>
</evidence>
<name>A0A919T3T6_9ACTN</name>
<keyword evidence="2" id="KW-1185">Reference proteome</keyword>
<sequence length="185" mass="20358">MQNFRKKPVKVAAVQWTGSNAAELAEFTNGQFQVLDEADRANCDDPEATAQVFDVLHSTWVLVYDGDWIPRGVRGEHYPVRESVFHETYETAGDQDLPAGVFLARKHPVEIPALVWTGDNAGELQAFTGGLFRVDQAGAQVFGKLRNQWQPVSVGDVVVRGLLGEFYAVEGESFPSTYAVLDEAA</sequence>
<gene>
    <name evidence="1" type="ORF">Ato02nite_006320</name>
</gene>
<organism evidence="1 2">
    <name type="scientific">Paractinoplanes toevensis</name>
    <dbReference type="NCBI Taxonomy" id="571911"/>
    <lineage>
        <taxon>Bacteria</taxon>
        <taxon>Bacillati</taxon>
        <taxon>Actinomycetota</taxon>
        <taxon>Actinomycetes</taxon>
        <taxon>Micromonosporales</taxon>
        <taxon>Micromonosporaceae</taxon>
        <taxon>Paractinoplanes</taxon>
    </lineage>
</organism>
<dbReference type="RefSeq" id="WP_213004821.1">
    <property type="nucleotide sequence ID" value="NZ_BOQN01000009.1"/>
</dbReference>
<accession>A0A919T3T6</accession>
<dbReference type="EMBL" id="BOQN01000009">
    <property type="protein sequence ID" value="GIM88839.1"/>
    <property type="molecule type" value="Genomic_DNA"/>
</dbReference>
<protein>
    <submittedName>
        <fullName evidence="1">Uncharacterized protein</fullName>
    </submittedName>
</protein>
<dbReference type="AlphaFoldDB" id="A0A919T3T6"/>
<reference evidence="1 2" key="1">
    <citation type="submission" date="2021-03" db="EMBL/GenBank/DDBJ databases">
        <title>Whole genome shotgun sequence of Actinoplanes toevensis NBRC 105298.</title>
        <authorList>
            <person name="Komaki H."/>
            <person name="Tamura T."/>
        </authorList>
    </citation>
    <scope>NUCLEOTIDE SEQUENCE [LARGE SCALE GENOMIC DNA]</scope>
    <source>
        <strain evidence="1 2">NBRC 105298</strain>
    </source>
</reference>